<organism evidence="1 2">
    <name type="scientific">Hamadaea flava</name>
    <dbReference type="NCBI Taxonomy" id="1742688"/>
    <lineage>
        <taxon>Bacteria</taxon>
        <taxon>Bacillati</taxon>
        <taxon>Actinomycetota</taxon>
        <taxon>Actinomycetes</taxon>
        <taxon>Micromonosporales</taxon>
        <taxon>Micromonosporaceae</taxon>
        <taxon>Hamadaea</taxon>
    </lineage>
</organism>
<evidence type="ECO:0000313" key="2">
    <source>
        <dbReference type="Proteomes" id="UP001595816"/>
    </source>
</evidence>
<sequence>MTVERTLAVGDVAGNGTAAPYHRLRSAPGEVHSTRTDFVPGPAPSGGSTVIATLGHLTDLHIVDPGTPARLDFAMRTGAGADGWGGLVDWVFRPHEALAPHAAAAMIQTLAGLDLDVCVVTGDNIDNAQTNELSAYLALLDGGRVELSPHGYHGPQRLDWADPWYWQPDPGDDRYKQLWGYPTHPGLLEAATTAFTVPGLGHPWLACLGNHDLLVGGSAATGPGRATLAALATGDGKPIALPDPETRQALQQFLADPMTLLSGPTRTVPAVPGRAFASAADFVLAHRHPDARPTGHGFTAANERDGTAYYSYDPVPGLRIVVLNTDNPHGHWDGSIDKPQLDWLADQLRAQGPDDPLIVLASHHATSSLRNGYGVCPDHPGERAYADELLRLAVGCRNVILWLNGHHHANRIVAHHRGDGGGFYEVTTAAIADWPVQARTLQIARERDGGVCITSTLIDHVAPAVPGADRYTSNWLASLHRELAYNDAVRAGRTGAVGGALDRNVRLRLPARS</sequence>
<keyword evidence="1" id="KW-0378">Hydrolase</keyword>
<accession>A0ABV8LLK4</accession>
<dbReference type="InterPro" id="IPR029052">
    <property type="entry name" value="Metallo-depent_PP-like"/>
</dbReference>
<dbReference type="RefSeq" id="WP_253763404.1">
    <property type="nucleotide sequence ID" value="NZ_JAMZDZ010000001.1"/>
</dbReference>
<dbReference type="Gene3D" id="3.60.21.10">
    <property type="match status" value="1"/>
</dbReference>
<reference evidence="2" key="1">
    <citation type="journal article" date="2019" name="Int. J. Syst. Evol. Microbiol.">
        <title>The Global Catalogue of Microorganisms (GCM) 10K type strain sequencing project: providing services to taxonomists for standard genome sequencing and annotation.</title>
        <authorList>
            <consortium name="The Broad Institute Genomics Platform"/>
            <consortium name="The Broad Institute Genome Sequencing Center for Infectious Disease"/>
            <person name="Wu L."/>
            <person name="Ma J."/>
        </authorList>
    </citation>
    <scope>NUCLEOTIDE SEQUENCE [LARGE SCALE GENOMIC DNA]</scope>
    <source>
        <strain evidence="2">CGMCC 4.7289</strain>
    </source>
</reference>
<dbReference type="EC" id="3.1.-.-" evidence="1"/>
<keyword evidence="2" id="KW-1185">Reference proteome</keyword>
<comment type="caution">
    <text evidence="1">The sequence shown here is derived from an EMBL/GenBank/DDBJ whole genome shotgun (WGS) entry which is preliminary data.</text>
</comment>
<dbReference type="EMBL" id="JBHSAY010000008">
    <property type="protein sequence ID" value="MFC4131850.1"/>
    <property type="molecule type" value="Genomic_DNA"/>
</dbReference>
<name>A0ABV8LLK4_9ACTN</name>
<dbReference type="Proteomes" id="UP001595816">
    <property type="component" value="Unassembled WGS sequence"/>
</dbReference>
<dbReference type="GO" id="GO:0016787">
    <property type="term" value="F:hydrolase activity"/>
    <property type="evidence" value="ECO:0007669"/>
    <property type="project" value="UniProtKB-KW"/>
</dbReference>
<evidence type="ECO:0000313" key="1">
    <source>
        <dbReference type="EMBL" id="MFC4131850.1"/>
    </source>
</evidence>
<protein>
    <submittedName>
        <fullName evidence="1">Metallophosphoesterase family protein</fullName>
        <ecNumber evidence="1">3.1.-.-</ecNumber>
    </submittedName>
</protein>
<proteinExistence type="predicted"/>
<gene>
    <name evidence="1" type="ORF">ACFOZ4_14670</name>
</gene>
<dbReference type="SUPFAM" id="SSF56300">
    <property type="entry name" value="Metallo-dependent phosphatases"/>
    <property type="match status" value="1"/>
</dbReference>